<dbReference type="Pfam" id="PF08447">
    <property type="entry name" value="PAS_3"/>
    <property type="match status" value="1"/>
</dbReference>
<accession>A0A3P2A4R0</accession>
<dbReference type="InterPro" id="IPR035965">
    <property type="entry name" value="PAS-like_dom_sf"/>
</dbReference>
<evidence type="ECO:0000259" key="1">
    <source>
        <dbReference type="PROSITE" id="PS50112"/>
    </source>
</evidence>
<dbReference type="SUPFAM" id="SSF55785">
    <property type="entry name" value="PYP-like sensor domain (PAS domain)"/>
    <property type="match status" value="1"/>
</dbReference>
<dbReference type="STRING" id="1121352.GCA_000620925_00659"/>
<dbReference type="Proteomes" id="UP000269923">
    <property type="component" value="Unassembled WGS sequence"/>
</dbReference>
<comment type="caution">
    <text evidence="2">The sequence shown here is derived from an EMBL/GenBank/DDBJ whole genome shotgun (WGS) entry which is preliminary data.</text>
</comment>
<reference evidence="2 3" key="1">
    <citation type="submission" date="2018-11" db="EMBL/GenBank/DDBJ databases">
        <title>Genomes From Bacteria Associated with the Canine Oral Cavity: a Test Case for Automated Genome-Based Taxonomic Assignment.</title>
        <authorList>
            <person name="Coil D.A."/>
            <person name="Jospin G."/>
            <person name="Darling A.E."/>
            <person name="Wallis C."/>
            <person name="Davis I.J."/>
            <person name="Harris S."/>
            <person name="Eisen J.A."/>
            <person name="Holcombe L.J."/>
            <person name="O'Flynn C."/>
        </authorList>
    </citation>
    <scope>NUCLEOTIDE SEQUENCE [LARGE SCALE GENOMIC DNA]</scope>
    <source>
        <strain evidence="2 3">COT-280</strain>
    </source>
</reference>
<dbReference type="CDD" id="cd00130">
    <property type="entry name" value="PAS"/>
    <property type="match status" value="1"/>
</dbReference>
<gene>
    <name evidence="2" type="ORF">EII21_05650</name>
</gene>
<dbReference type="InterPro" id="IPR000014">
    <property type="entry name" value="PAS"/>
</dbReference>
<feature type="domain" description="PAS" evidence="1">
    <location>
        <begin position="43"/>
        <end position="94"/>
    </location>
</feature>
<dbReference type="OrthoDB" id="9806477at2"/>
<evidence type="ECO:0000313" key="3">
    <source>
        <dbReference type="Proteomes" id="UP000269923"/>
    </source>
</evidence>
<dbReference type="EMBL" id="RQYC01000006">
    <property type="protein sequence ID" value="RRD90452.1"/>
    <property type="molecule type" value="Genomic_DNA"/>
</dbReference>
<proteinExistence type="predicted"/>
<dbReference type="Gene3D" id="3.30.450.20">
    <property type="entry name" value="PAS domain"/>
    <property type="match status" value="1"/>
</dbReference>
<dbReference type="NCBIfam" id="TIGR00229">
    <property type="entry name" value="sensory_box"/>
    <property type="match status" value="1"/>
</dbReference>
<sequence>MPEPQGANRAVSRKNYYGEEYRVFVTDYEAEYPDGCLITSRTDLNGIITHANEPFVELSGWTRDELIGSPHCVLRHPDMPEAVFRDLWETLQAGKKWYGYVKNLRKDGGCYWVYATVIPNIRKGEVQGYTSVRRKPARSKIEEVSALYAEMLAQEQNHTAAA</sequence>
<name>A0A3P2A4R0_9NEIS</name>
<evidence type="ECO:0000313" key="2">
    <source>
        <dbReference type="EMBL" id="RRD90452.1"/>
    </source>
</evidence>
<dbReference type="AlphaFoldDB" id="A0A3P2A4R0"/>
<dbReference type="SMART" id="SM00091">
    <property type="entry name" value="PAS"/>
    <property type="match status" value="1"/>
</dbReference>
<keyword evidence="3" id="KW-1185">Reference proteome</keyword>
<dbReference type="InterPro" id="IPR013655">
    <property type="entry name" value="PAS_fold_3"/>
</dbReference>
<protein>
    <submittedName>
        <fullName evidence="2">PAS domain S-box protein</fullName>
    </submittedName>
</protein>
<dbReference type="PROSITE" id="PS50112">
    <property type="entry name" value="PAS"/>
    <property type="match status" value="1"/>
</dbReference>
<organism evidence="2 3">
    <name type="scientific">Conchiformibius steedae</name>
    <dbReference type="NCBI Taxonomy" id="153493"/>
    <lineage>
        <taxon>Bacteria</taxon>
        <taxon>Pseudomonadati</taxon>
        <taxon>Pseudomonadota</taxon>
        <taxon>Betaproteobacteria</taxon>
        <taxon>Neisseriales</taxon>
        <taxon>Neisseriaceae</taxon>
        <taxon>Conchiformibius</taxon>
    </lineage>
</organism>